<organism evidence="2 3">
    <name type="scientific">Collybia nuda</name>
    <dbReference type="NCBI Taxonomy" id="64659"/>
    <lineage>
        <taxon>Eukaryota</taxon>
        <taxon>Fungi</taxon>
        <taxon>Dikarya</taxon>
        <taxon>Basidiomycota</taxon>
        <taxon>Agaricomycotina</taxon>
        <taxon>Agaricomycetes</taxon>
        <taxon>Agaricomycetidae</taxon>
        <taxon>Agaricales</taxon>
        <taxon>Tricholomatineae</taxon>
        <taxon>Clitocybaceae</taxon>
        <taxon>Collybia</taxon>
    </lineage>
</organism>
<reference evidence="2" key="1">
    <citation type="submission" date="2020-11" db="EMBL/GenBank/DDBJ databases">
        <authorList>
            <consortium name="DOE Joint Genome Institute"/>
            <person name="Ahrendt S."/>
            <person name="Riley R."/>
            <person name="Andreopoulos W."/>
            <person name="Labutti K."/>
            <person name="Pangilinan J."/>
            <person name="Ruiz-Duenas F.J."/>
            <person name="Barrasa J.M."/>
            <person name="Sanchez-Garcia M."/>
            <person name="Camarero S."/>
            <person name="Miyauchi S."/>
            <person name="Serrano A."/>
            <person name="Linde D."/>
            <person name="Babiker R."/>
            <person name="Drula E."/>
            <person name="Ayuso-Fernandez I."/>
            <person name="Pacheco R."/>
            <person name="Padilla G."/>
            <person name="Ferreira P."/>
            <person name="Barriuso J."/>
            <person name="Kellner H."/>
            <person name="Castanera R."/>
            <person name="Alfaro M."/>
            <person name="Ramirez L."/>
            <person name="Pisabarro A.G."/>
            <person name="Kuo A."/>
            <person name="Tritt A."/>
            <person name="Lipzen A."/>
            <person name="He G."/>
            <person name="Yan M."/>
            <person name="Ng V."/>
            <person name="Cullen D."/>
            <person name="Martin F."/>
            <person name="Rosso M.-N."/>
            <person name="Henrissat B."/>
            <person name="Hibbett D."/>
            <person name="Martinez A.T."/>
            <person name="Grigoriev I.V."/>
        </authorList>
    </citation>
    <scope>NUCLEOTIDE SEQUENCE</scope>
    <source>
        <strain evidence="2">CBS 247.69</strain>
    </source>
</reference>
<dbReference type="SUPFAM" id="SSF50475">
    <property type="entry name" value="FMN-binding split barrel"/>
    <property type="match status" value="1"/>
</dbReference>
<dbReference type="InterPro" id="IPR012349">
    <property type="entry name" value="Split_barrel_FMN-bd"/>
</dbReference>
<evidence type="ECO:0000313" key="2">
    <source>
        <dbReference type="EMBL" id="KAF9469891.1"/>
    </source>
</evidence>
<dbReference type="EMBL" id="MU150229">
    <property type="protein sequence ID" value="KAF9469891.1"/>
    <property type="molecule type" value="Genomic_DNA"/>
</dbReference>
<dbReference type="Proteomes" id="UP000807353">
    <property type="component" value="Unassembled WGS sequence"/>
</dbReference>
<feature type="domain" description="CREG-like beta-barrel" evidence="1">
    <location>
        <begin position="2"/>
        <end position="140"/>
    </location>
</feature>
<dbReference type="InterPro" id="IPR055343">
    <property type="entry name" value="CREG_beta-barrel"/>
</dbReference>
<gene>
    <name evidence="2" type="ORF">BDZ94DRAFT_1243485</name>
</gene>
<accession>A0A9P5YLA0</accession>
<sequence length="165" mass="18585">MATVFPSDDPKFAGQPFSLQEYYASCYKNGSLTLLFLPISRQNQNILHSPTHAASISITADVPSANRPRVSLLGSVTVFNDGYSIPNVDFIRRCYVAKHPDAEWWLPDDEGSAHIAYWARFDPHSVYFVGGFGGIHYIGDIPLPMYREAYRNDSDSRIFVNQHNP</sequence>
<keyword evidence="3" id="KW-1185">Reference proteome</keyword>
<protein>
    <submittedName>
        <fullName evidence="2">Pyridoxamine 5'-phosphate oxidase-domain-containing protein</fullName>
    </submittedName>
</protein>
<dbReference type="PANTHER" id="PTHR37273">
    <property type="entry name" value="CHROMOSOME 8, WHOLE GENOME SHOTGUN SEQUENCE"/>
    <property type="match status" value="1"/>
</dbReference>
<dbReference type="OrthoDB" id="2138282at2759"/>
<dbReference type="PANTHER" id="PTHR37273:SF1">
    <property type="entry name" value="ADL397C-AP"/>
    <property type="match status" value="1"/>
</dbReference>
<proteinExistence type="predicted"/>
<name>A0A9P5YLA0_9AGAR</name>
<dbReference type="Gene3D" id="2.30.110.10">
    <property type="entry name" value="Electron Transport, Fmn-binding Protein, Chain A"/>
    <property type="match status" value="1"/>
</dbReference>
<dbReference type="Pfam" id="PF13883">
    <property type="entry name" value="CREG_beta-barrel"/>
    <property type="match status" value="1"/>
</dbReference>
<evidence type="ECO:0000313" key="3">
    <source>
        <dbReference type="Proteomes" id="UP000807353"/>
    </source>
</evidence>
<dbReference type="AlphaFoldDB" id="A0A9P5YLA0"/>
<evidence type="ECO:0000259" key="1">
    <source>
        <dbReference type="Pfam" id="PF13883"/>
    </source>
</evidence>
<comment type="caution">
    <text evidence="2">The sequence shown here is derived from an EMBL/GenBank/DDBJ whole genome shotgun (WGS) entry which is preliminary data.</text>
</comment>